<keyword evidence="4" id="KW-0408">Iron</keyword>
<keyword evidence="3" id="KW-0560">Oxidoreductase</keyword>
<evidence type="ECO:0000313" key="9">
    <source>
        <dbReference type="EMBL" id="PSN61694.1"/>
    </source>
</evidence>
<evidence type="ECO:0000256" key="5">
    <source>
        <dbReference type="ARBA" id="ARBA00035013"/>
    </source>
</evidence>
<reference evidence="9 10" key="1">
    <citation type="journal article" date="2018" name="Front. Microbiol.">
        <title>Genome-Wide Analysis of Corynespora cassiicola Leaf Fall Disease Putative Effectors.</title>
        <authorList>
            <person name="Lopez D."/>
            <person name="Ribeiro S."/>
            <person name="Label P."/>
            <person name="Fumanal B."/>
            <person name="Venisse J.S."/>
            <person name="Kohler A."/>
            <person name="de Oliveira R.R."/>
            <person name="Labutti K."/>
            <person name="Lipzen A."/>
            <person name="Lail K."/>
            <person name="Bauer D."/>
            <person name="Ohm R.A."/>
            <person name="Barry K.W."/>
            <person name="Spatafora J."/>
            <person name="Grigoriev I.V."/>
            <person name="Martin F.M."/>
            <person name="Pujade-Renaud V."/>
        </authorList>
    </citation>
    <scope>NUCLEOTIDE SEQUENCE [LARGE SCALE GENOMIC DNA]</scope>
    <source>
        <strain evidence="9 10">Philippines</strain>
    </source>
</reference>
<comment type="cofactor">
    <cofactor evidence="1">
        <name>Fe(2+)</name>
        <dbReference type="ChEBI" id="CHEBI:29033"/>
    </cofactor>
</comment>
<evidence type="ECO:0000256" key="2">
    <source>
        <dbReference type="ARBA" id="ARBA00022964"/>
    </source>
</evidence>
<evidence type="ECO:0000256" key="4">
    <source>
        <dbReference type="ARBA" id="ARBA00023004"/>
    </source>
</evidence>
<sequence length="456" mass="51632">MSGMYKTEVPLYGNLMQIVRNVNEETLRNSSDPAITSLRNGDVASERLDLERHGAIRLGTPHELQTVRRIFSLIGMYPVGYYDLSEAGLPMHATCFRPTDPAALKKNPFRVFTTLLRPDLVQDATSRVLALDLLNRRNIFSPELMHMLDIADRQGGYLTSVQAETFVQETMKTFGWRPVAAASKETYEQLKREHPILADIACFQSSHINHLTPRTLDISAAQDRMKAGGLNVKDRIEGPPPRDCPILLRQTSFLALEERIMFPLSNGELEEGSHKARFGEIEERGAAVTKRGRELYDSLLNEAMEKISKDPGTYSTQQQEKTLARVFSKYPDTWEELREQGLVHFHYRCWSSDGAKKPIPGYTLEDYLREKMIEAVPITYEDFLPLSAAGIFQSNLQTGKRTIGRTLVAQPDLLGYEKALGCPIMDLDAVYTKSEQGSLRQCARELKLNEETFLRV</sequence>
<evidence type="ECO:0000256" key="8">
    <source>
        <dbReference type="ARBA" id="ARBA00035045"/>
    </source>
</evidence>
<dbReference type="SMART" id="SM01150">
    <property type="entry name" value="DUF1338"/>
    <property type="match status" value="1"/>
</dbReference>
<accession>A0A2T2N8D9</accession>
<dbReference type="Pfam" id="PF07063">
    <property type="entry name" value="HGLS"/>
    <property type="match status" value="1"/>
</dbReference>
<gene>
    <name evidence="9" type="ORF">BS50DRAFT_578215</name>
</gene>
<evidence type="ECO:0000256" key="1">
    <source>
        <dbReference type="ARBA" id="ARBA00001954"/>
    </source>
</evidence>
<evidence type="ECO:0000256" key="7">
    <source>
        <dbReference type="ARBA" id="ARBA00035034"/>
    </source>
</evidence>
<dbReference type="InterPro" id="IPR009770">
    <property type="entry name" value="HGLS"/>
</dbReference>
<proteinExistence type="inferred from homology"/>
<dbReference type="EC" id="1.13.11.93" evidence="6"/>
<dbReference type="CDD" id="cd16348">
    <property type="entry name" value="VOC_YdcJ_like"/>
    <property type="match status" value="1"/>
</dbReference>
<dbReference type="Gene3D" id="3.10.180.80">
    <property type="entry name" value="Uncharacterised protein PF07063, DUF1338"/>
    <property type="match status" value="1"/>
</dbReference>
<dbReference type="EMBL" id="KZ678143">
    <property type="protein sequence ID" value="PSN61694.1"/>
    <property type="molecule type" value="Genomic_DNA"/>
</dbReference>
<dbReference type="PANTHER" id="PTHR39479">
    <property type="match status" value="1"/>
</dbReference>
<protein>
    <recommendedName>
        <fullName evidence="7">2-oxoadipate dioxygenase/decarboxylase</fullName>
        <ecNumber evidence="6">1.13.11.93</ecNumber>
    </recommendedName>
    <alternativeName>
        <fullName evidence="8">2-hydroxyglutarate synthase</fullName>
    </alternativeName>
</protein>
<dbReference type="OrthoDB" id="8300246at2759"/>
<keyword evidence="10" id="KW-1185">Reference proteome</keyword>
<dbReference type="Proteomes" id="UP000240883">
    <property type="component" value="Unassembled WGS sequence"/>
</dbReference>
<dbReference type="PANTHER" id="PTHR39479:SF2">
    <property type="entry name" value="2-OXOADIPATE DIOXYGENASE_DECARBOXYLASE"/>
    <property type="match status" value="1"/>
</dbReference>
<organism evidence="9 10">
    <name type="scientific">Corynespora cassiicola Philippines</name>
    <dbReference type="NCBI Taxonomy" id="1448308"/>
    <lineage>
        <taxon>Eukaryota</taxon>
        <taxon>Fungi</taxon>
        <taxon>Dikarya</taxon>
        <taxon>Ascomycota</taxon>
        <taxon>Pezizomycotina</taxon>
        <taxon>Dothideomycetes</taxon>
        <taxon>Pleosporomycetidae</taxon>
        <taxon>Pleosporales</taxon>
        <taxon>Corynesporascaceae</taxon>
        <taxon>Corynespora</taxon>
    </lineage>
</organism>
<keyword evidence="2" id="KW-0223">Dioxygenase</keyword>
<comment type="similarity">
    <text evidence="5">Belongs to the 2-oxoadipate dioxygenase/decarboxylase family.</text>
</comment>
<dbReference type="GO" id="GO:0051213">
    <property type="term" value="F:dioxygenase activity"/>
    <property type="evidence" value="ECO:0007669"/>
    <property type="project" value="UniProtKB-KW"/>
</dbReference>
<dbReference type="InterPro" id="IPR047869">
    <property type="entry name" value="YdcJ_bac-like"/>
</dbReference>
<evidence type="ECO:0000256" key="6">
    <source>
        <dbReference type="ARBA" id="ARBA00035023"/>
    </source>
</evidence>
<name>A0A2T2N8D9_CORCC</name>
<evidence type="ECO:0000313" key="10">
    <source>
        <dbReference type="Proteomes" id="UP000240883"/>
    </source>
</evidence>
<evidence type="ECO:0000256" key="3">
    <source>
        <dbReference type="ARBA" id="ARBA00023002"/>
    </source>
</evidence>
<dbReference type="AlphaFoldDB" id="A0A2T2N8D9"/>